<dbReference type="PANTHER" id="PTHR34112:SF18">
    <property type="entry name" value="C-JUN-AMINO-TERMINAL KINASE-INTERACTING PROTEIN"/>
    <property type="match status" value="1"/>
</dbReference>
<feature type="region of interest" description="Disordered" evidence="1">
    <location>
        <begin position="113"/>
        <end position="193"/>
    </location>
</feature>
<feature type="compositionally biased region" description="Polar residues" evidence="1">
    <location>
        <begin position="486"/>
        <end position="505"/>
    </location>
</feature>
<sequence length="764" mass="83899">IVPDKIENREAYALVLGCRLGTEPAGGSDEGVVLIVILPILRERWKSRRLNLEFEKPRDLDFLSWLHFVTREEKKKRVYNFVWEGTAFIMDKGEPSLVPEWLRSSGHASGGGSSNHLLISSSSHSDSASLPHNSRNKNSWNKSDVDSVHSPFLDRSSSANSRRGSSNGSAKHPYSSFNFNRSQRDKDRSRDKDRISYVDPWDLDTSLPLRNILTGRDQDQLRRSHSMVTRKQADHLSRGLSVGLKNGGGSSSYNGNGILHGPSIGNSFLRTGFDKDFPSLGAEEKHGGQDVVRVSSPCLGSAVQSLPVGNSPLIGGEGWTSALAEVPNVIEKACAGPLISPKANVVNIGSSTGLNMAEALVQSPARTLTPPHGSLKTQRHEDLAIKQSRQLIPVVPSAQKCSILNSSDKSKTKQMVRAGESCLAPSRNSQQQPSVLLGNVQSNPSGQIKSEKKLLVLKPAWETGVAAVKESGSPSSNPNSRPNSSQLMNTAQSPQSATVRSTNNSPREHKGITSFTMTSGQTIEKKPYLAQTQSRHAFFSALKQKTISSTNISTDPVNPSTTRVSSSVEEKVLTSKELVASDSSSSQVTCGLEVTQRNTIGFEAADTPDEEEAEFLRSLGWDENNGEVEALTEEEIKAFNEQYNKLRPSLPQKLSIIQEQDSLRCFLSFFYRRKRSSSALKRTRTFRSSILRGSWQLKLLGFYILSKVECEESFMSEQASLFQSSIQLLGEYCPTSRKKSTRLGSSFEAFNNTSSSSFQFLCLF</sequence>
<comment type="caution">
    <text evidence="2">The sequence shown here is derived from an EMBL/GenBank/DDBJ whole genome shotgun (WGS) entry which is preliminary data.</text>
</comment>
<gene>
    <name evidence="2" type="ORF">HID58_070392</name>
</gene>
<accession>A0ABQ7YYN8</accession>
<evidence type="ECO:0000313" key="3">
    <source>
        <dbReference type="Proteomes" id="UP000824890"/>
    </source>
</evidence>
<dbReference type="PANTHER" id="PTHR34112">
    <property type="entry name" value="C-JUN-AMINO-TERMINAL KINASE-INTERACTING PROTEIN"/>
    <property type="match status" value="1"/>
</dbReference>
<evidence type="ECO:0000256" key="1">
    <source>
        <dbReference type="SAM" id="MobiDB-lite"/>
    </source>
</evidence>
<reference evidence="2 3" key="1">
    <citation type="submission" date="2021-05" db="EMBL/GenBank/DDBJ databases">
        <title>Genome Assembly of Synthetic Allotetraploid Brassica napus Reveals Homoeologous Exchanges between Subgenomes.</title>
        <authorList>
            <person name="Davis J.T."/>
        </authorList>
    </citation>
    <scope>NUCLEOTIDE SEQUENCE [LARGE SCALE GENOMIC DNA]</scope>
    <source>
        <strain evidence="3">cv. Da-Ae</strain>
        <tissue evidence="2">Seedling</tissue>
    </source>
</reference>
<dbReference type="Proteomes" id="UP000824890">
    <property type="component" value="Unassembled WGS sequence"/>
</dbReference>
<feature type="region of interest" description="Disordered" evidence="1">
    <location>
        <begin position="467"/>
        <end position="512"/>
    </location>
</feature>
<evidence type="ECO:0000313" key="2">
    <source>
        <dbReference type="EMBL" id="KAH0873030.1"/>
    </source>
</evidence>
<name>A0ABQ7YYN8_BRANA</name>
<dbReference type="EMBL" id="JAGKQM010000016">
    <property type="protein sequence ID" value="KAH0873030.1"/>
    <property type="molecule type" value="Genomic_DNA"/>
</dbReference>
<keyword evidence="3" id="KW-1185">Reference proteome</keyword>
<feature type="non-terminal residue" evidence="2">
    <location>
        <position position="1"/>
    </location>
</feature>
<feature type="compositionally biased region" description="Low complexity" evidence="1">
    <location>
        <begin position="156"/>
        <end position="170"/>
    </location>
</feature>
<feature type="compositionally biased region" description="Low complexity" evidence="1">
    <location>
        <begin position="114"/>
        <end position="133"/>
    </location>
</feature>
<feature type="region of interest" description="Disordered" evidence="1">
    <location>
        <begin position="405"/>
        <end position="430"/>
    </location>
</feature>
<organism evidence="2 3">
    <name type="scientific">Brassica napus</name>
    <name type="common">Rape</name>
    <dbReference type="NCBI Taxonomy" id="3708"/>
    <lineage>
        <taxon>Eukaryota</taxon>
        <taxon>Viridiplantae</taxon>
        <taxon>Streptophyta</taxon>
        <taxon>Embryophyta</taxon>
        <taxon>Tracheophyta</taxon>
        <taxon>Spermatophyta</taxon>
        <taxon>Magnoliopsida</taxon>
        <taxon>eudicotyledons</taxon>
        <taxon>Gunneridae</taxon>
        <taxon>Pentapetalae</taxon>
        <taxon>rosids</taxon>
        <taxon>malvids</taxon>
        <taxon>Brassicales</taxon>
        <taxon>Brassicaceae</taxon>
        <taxon>Brassiceae</taxon>
        <taxon>Brassica</taxon>
    </lineage>
</organism>
<protein>
    <submittedName>
        <fullName evidence="2">Uncharacterized protein</fullName>
    </submittedName>
</protein>
<feature type="compositionally biased region" description="Basic and acidic residues" evidence="1">
    <location>
        <begin position="182"/>
        <end position="193"/>
    </location>
</feature>
<proteinExistence type="predicted"/>
<feature type="compositionally biased region" description="Low complexity" evidence="1">
    <location>
        <begin position="471"/>
        <end position="485"/>
    </location>
</feature>